<dbReference type="GeneID" id="106464436"/>
<dbReference type="InterPro" id="IPR050274">
    <property type="entry name" value="Nuclear_hormone_rcpt_NR2"/>
</dbReference>
<dbReference type="SUPFAM" id="SSF48508">
    <property type="entry name" value="Nuclear receptor ligand-binding domain"/>
    <property type="match status" value="1"/>
</dbReference>
<feature type="domain" description="Nuclear receptor" evidence="10">
    <location>
        <begin position="86"/>
        <end position="162"/>
    </location>
</feature>
<evidence type="ECO:0000256" key="2">
    <source>
        <dbReference type="ARBA" id="ARBA00022771"/>
    </source>
</evidence>
<reference evidence="13" key="1">
    <citation type="submission" date="2025-08" db="UniProtKB">
        <authorList>
            <consortium name="RefSeq"/>
        </authorList>
    </citation>
    <scope>IDENTIFICATION</scope>
    <source>
        <tissue evidence="13">Muscle</tissue>
    </source>
</reference>
<keyword evidence="12" id="KW-1185">Reference proteome</keyword>
<dbReference type="InterPro" id="IPR000536">
    <property type="entry name" value="Nucl_hrmn_rcpt_lig-bd"/>
</dbReference>
<dbReference type="PROSITE" id="PS51030">
    <property type="entry name" value="NUCLEAR_REC_DBD_2"/>
    <property type="match status" value="1"/>
</dbReference>
<dbReference type="Proteomes" id="UP000694941">
    <property type="component" value="Unplaced"/>
</dbReference>
<evidence type="ECO:0000259" key="10">
    <source>
        <dbReference type="PROSITE" id="PS51030"/>
    </source>
</evidence>
<dbReference type="Pfam" id="PF00105">
    <property type="entry name" value="zf-C4"/>
    <property type="match status" value="1"/>
</dbReference>
<dbReference type="PANTHER" id="PTHR24083">
    <property type="entry name" value="NUCLEAR HORMONE RECEPTOR"/>
    <property type="match status" value="1"/>
</dbReference>
<organism evidence="12 13">
    <name type="scientific">Limulus polyphemus</name>
    <name type="common">Atlantic horseshoe crab</name>
    <dbReference type="NCBI Taxonomy" id="6850"/>
    <lineage>
        <taxon>Eukaryota</taxon>
        <taxon>Metazoa</taxon>
        <taxon>Ecdysozoa</taxon>
        <taxon>Arthropoda</taxon>
        <taxon>Chelicerata</taxon>
        <taxon>Merostomata</taxon>
        <taxon>Xiphosura</taxon>
        <taxon>Limulidae</taxon>
        <taxon>Limulus</taxon>
    </lineage>
</organism>
<evidence type="ECO:0000256" key="7">
    <source>
        <dbReference type="ARBA" id="ARBA00023170"/>
    </source>
</evidence>
<name>A0ABM1SW52_LIMPO</name>
<keyword evidence="8 9" id="KW-0539">Nucleus</keyword>
<keyword evidence="1 9" id="KW-0479">Metal-binding</keyword>
<evidence type="ECO:0000256" key="4">
    <source>
        <dbReference type="ARBA" id="ARBA00023015"/>
    </source>
</evidence>
<keyword evidence="2 9" id="KW-0863">Zinc-finger</keyword>
<comment type="subcellular location">
    <subcellularLocation>
        <location evidence="9">Nucleus</location>
    </subcellularLocation>
</comment>
<keyword evidence="5 9" id="KW-0238">DNA-binding</keyword>
<accession>A0ABM1SW52</accession>
<dbReference type="InterPro" id="IPR001723">
    <property type="entry name" value="Nuclear_hrmn_rcpt"/>
</dbReference>
<evidence type="ECO:0000256" key="3">
    <source>
        <dbReference type="ARBA" id="ARBA00022833"/>
    </source>
</evidence>
<evidence type="ECO:0000256" key="6">
    <source>
        <dbReference type="ARBA" id="ARBA00023163"/>
    </source>
</evidence>
<gene>
    <name evidence="13" type="primary">LOC106464436</name>
</gene>
<dbReference type="Gene3D" id="3.30.50.10">
    <property type="entry name" value="Erythroid Transcription Factor GATA-1, subunit A"/>
    <property type="match status" value="1"/>
</dbReference>
<keyword evidence="4 9" id="KW-0805">Transcription regulation</keyword>
<dbReference type="PRINTS" id="PR00047">
    <property type="entry name" value="STROIDFINGER"/>
</dbReference>
<dbReference type="InterPro" id="IPR001628">
    <property type="entry name" value="Znf_hrmn_rcpt"/>
</dbReference>
<dbReference type="InterPro" id="IPR035500">
    <property type="entry name" value="NHR-like_dom_sf"/>
</dbReference>
<dbReference type="PROSITE" id="PS00031">
    <property type="entry name" value="NUCLEAR_REC_DBD_1"/>
    <property type="match status" value="1"/>
</dbReference>
<evidence type="ECO:0000256" key="8">
    <source>
        <dbReference type="ARBA" id="ARBA00023242"/>
    </source>
</evidence>
<evidence type="ECO:0000313" key="12">
    <source>
        <dbReference type="Proteomes" id="UP000694941"/>
    </source>
</evidence>
<dbReference type="PROSITE" id="PS51843">
    <property type="entry name" value="NR_LBD"/>
    <property type="match status" value="1"/>
</dbReference>
<evidence type="ECO:0000256" key="1">
    <source>
        <dbReference type="ARBA" id="ARBA00022723"/>
    </source>
</evidence>
<dbReference type="CDD" id="cd06970">
    <property type="entry name" value="NR_DBD_PNR"/>
    <property type="match status" value="1"/>
</dbReference>
<dbReference type="InterPro" id="IPR013088">
    <property type="entry name" value="Znf_NHR/GATA"/>
</dbReference>
<proteinExistence type="inferred from homology"/>
<dbReference type="Gene3D" id="1.10.565.10">
    <property type="entry name" value="Retinoid X Receptor"/>
    <property type="match status" value="1"/>
</dbReference>
<dbReference type="Pfam" id="PF00104">
    <property type="entry name" value="Hormone_recep"/>
    <property type="match status" value="1"/>
</dbReference>
<evidence type="ECO:0000259" key="11">
    <source>
        <dbReference type="PROSITE" id="PS51843"/>
    </source>
</evidence>
<dbReference type="SMART" id="SM00430">
    <property type="entry name" value="HOLI"/>
    <property type="match status" value="1"/>
</dbReference>
<evidence type="ECO:0000313" key="13">
    <source>
        <dbReference type="RefSeq" id="XP_022247858.1"/>
    </source>
</evidence>
<feature type="domain" description="NR LBD" evidence="11">
    <location>
        <begin position="245"/>
        <end position="467"/>
    </location>
</feature>
<sequence length="467" mass="52367">MTYNWQPTQYSRMYNFCNSQVSSPIAFDVRATRSPDIREPKCPPIYASLSLQNFSHSYSPSHISAHSTHQILQGSPPHAAKGDSPDLSCVVCGDSSNGKHYGIMACNGCSGFFKRSVRRKLIYRCQTSSGRCVMDKAHRNQCQACRLKKCLQMGMNIDAVQNERQPRSTAIIYPETLVEMDSERLFREGLVATVGMGIFPPVMTTSLSSSGTASSSVFGGCRKLEGDKGKNGERFADSYRRDPIKPSNLTVALVTSAMPSFSNVPLYTCPTTRQETIYETSARLLFVAIKWAKNLPSFVNIPFRDQVILLEESWAELFLLCSIQWCMPFEHSPLFMSSEHVLVGSPNGKVAPSLADLRTLQEVTTRFKAIGVDPAEFAYLKAIVLFKTDSRGLKDAHQVEALQDQAHLTLQHHVKTQHPTHLVRFGRLLLMLPSLRYIPTDRIKTMFFQGMVGNTSMEKLLCDMYKY</sequence>
<dbReference type="SMART" id="SM00399">
    <property type="entry name" value="ZnF_C4"/>
    <property type="match status" value="1"/>
</dbReference>
<protein>
    <submittedName>
        <fullName evidence="13">Photoreceptor-specific nuclear receptor-like</fullName>
    </submittedName>
</protein>
<dbReference type="SUPFAM" id="SSF57716">
    <property type="entry name" value="Glucocorticoid receptor-like (DNA-binding domain)"/>
    <property type="match status" value="1"/>
</dbReference>
<keyword evidence="6 9" id="KW-0804">Transcription</keyword>
<keyword evidence="7 9" id="KW-0675">Receptor</keyword>
<keyword evidence="3 9" id="KW-0862">Zinc</keyword>
<dbReference type="RefSeq" id="XP_022247858.1">
    <property type="nucleotide sequence ID" value="XM_022392150.1"/>
</dbReference>
<evidence type="ECO:0000256" key="9">
    <source>
        <dbReference type="RuleBase" id="RU004334"/>
    </source>
</evidence>
<comment type="similarity">
    <text evidence="9">Belongs to the nuclear hormone receptor family.</text>
</comment>
<dbReference type="CDD" id="cd06950">
    <property type="entry name" value="NR_LBD_Tlx_PNR_like"/>
    <property type="match status" value="1"/>
</dbReference>
<dbReference type="PRINTS" id="PR00398">
    <property type="entry name" value="STRDHORMONER"/>
</dbReference>
<evidence type="ECO:0000256" key="5">
    <source>
        <dbReference type="ARBA" id="ARBA00023125"/>
    </source>
</evidence>